<proteinExistence type="predicted"/>
<dbReference type="Proteomes" id="UP000789524">
    <property type="component" value="Unassembled WGS sequence"/>
</dbReference>
<reference evidence="1" key="1">
    <citation type="submission" date="2021-09" db="EMBL/GenBank/DDBJ databases">
        <authorList>
            <person name="Martin H S."/>
        </authorList>
    </citation>
    <scope>NUCLEOTIDE SEQUENCE</scope>
</reference>
<evidence type="ECO:0000313" key="2">
    <source>
        <dbReference type="Proteomes" id="UP000789524"/>
    </source>
</evidence>
<protein>
    <submittedName>
        <fullName evidence="1">(African queen) hypothetical protein</fullName>
    </submittedName>
</protein>
<organism evidence="1 2">
    <name type="scientific">Danaus chrysippus</name>
    <name type="common">African queen</name>
    <dbReference type="NCBI Taxonomy" id="151541"/>
    <lineage>
        <taxon>Eukaryota</taxon>
        <taxon>Metazoa</taxon>
        <taxon>Ecdysozoa</taxon>
        <taxon>Arthropoda</taxon>
        <taxon>Hexapoda</taxon>
        <taxon>Insecta</taxon>
        <taxon>Pterygota</taxon>
        <taxon>Neoptera</taxon>
        <taxon>Endopterygota</taxon>
        <taxon>Lepidoptera</taxon>
        <taxon>Glossata</taxon>
        <taxon>Ditrysia</taxon>
        <taxon>Papilionoidea</taxon>
        <taxon>Nymphalidae</taxon>
        <taxon>Danainae</taxon>
        <taxon>Danaini</taxon>
        <taxon>Danaina</taxon>
        <taxon>Danaus</taxon>
        <taxon>Anosia</taxon>
    </lineage>
</organism>
<comment type="caution">
    <text evidence="1">The sequence shown here is derived from an EMBL/GenBank/DDBJ whole genome shotgun (WGS) entry which is preliminary data.</text>
</comment>
<gene>
    <name evidence="1" type="ORF">DCHRY22_LOCUS6010</name>
</gene>
<evidence type="ECO:0000313" key="1">
    <source>
        <dbReference type="EMBL" id="CAG9565104.1"/>
    </source>
</evidence>
<keyword evidence="2" id="KW-1185">Reference proteome</keyword>
<dbReference type="EMBL" id="CAKASE010000052">
    <property type="protein sequence ID" value="CAG9565104.1"/>
    <property type="molecule type" value="Genomic_DNA"/>
</dbReference>
<sequence length="123" mass="14010">MCDLYLLLHNDMLVIAARWSLCYHERRAPPGASASVVYIVTTYTPSGASGEQSAADRRQAPACGLWRGHRPQTDYRVDRVRVLCVERSNRFFTPALTLEHTYECVRIYMILDLEGNVTCDEDL</sequence>
<accession>A0A8J2W2N2</accession>
<dbReference type="AlphaFoldDB" id="A0A8J2W2N2"/>
<name>A0A8J2W2N2_9NEOP</name>